<sequence length="285" mass="31771">IRGGAPGPADVPSAPIRFHPLGFRSASAFHPSCVLPASVLTALVMQIFAPFESYLVVDTFNLKKIRFGSALNVNISLYKMSIPLTIVILGTETCSKYEIKNYMGQRLYYAVEENGFFDRNFCAPLRSFTIRITDNTGQEVITVNRPLRCSSCWFPCYLQQLEVQSPPGTTIGYVVQKWDPLLPIFTIRNGNDEDVLKITGPYITCGCFGDVDFQVLLATLFEFSVIRICIRNISKYWSGFVNNIFTNTANFGIQIPVDLDVKIKAMMIGACFLLVSMGGGNNHRD</sequence>
<dbReference type="GO" id="GO:0017128">
    <property type="term" value="F:phospholipid scramblase activity"/>
    <property type="evidence" value="ECO:0007669"/>
    <property type="project" value="InterPro"/>
</dbReference>
<evidence type="ECO:0000256" key="2">
    <source>
        <dbReference type="RuleBase" id="RU363116"/>
    </source>
</evidence>
<protein>
    <recommendedName>
        <fullName evidence="2">Phospholipid scramblase</fullName>
    </recommendedName>
</protein>
<proteinExistence type="inferred from homology"/>
<dbReference type="AlphaFoldDB" id="A0A8C5RGD5"/>
<comment type="similarity">
    <text evidence="1 2">Belongs to the phospholipid scramblase family.</text>
</comment>
<keyword evidence="2" id="KW-0106">Calcium</keyword>
<evidence type="ECO:0000256" key="1">
    <source>
        <dbReference type="ARBA" id="ARBA00005350"/>
    </source>
</evidence>
<keyword evidence="2" id="KW-0564">Palmitate</keyword>
<reference evidence="3" key="2">
    <citation type="submission" date="2025-09" db="UniProtKB">
        <authorList>
            <consortium name="Ensembl"/>
        </authorList>
    </citation>
    <scope>IDENTIFICATION</scope>
</reference>
<evidence type="ECO:0000313" key="3">
    <source>
        <dbReference type="Ensembl" id="ENSLLTP00000002343.1"/>
    </source>
</evidence>
<comment type="cofactor">
    <cofactor evidence="2">
        <name>Ca(2+)</name>
        <dbReference type="ChEBI" id="CHEBI:29108"/>
    </cofactor>
</comment>
<dbReference type="GO" id="GO:0005886">
    <property type="term" value="C:plasma membrane"/>
    <property type="evidence" value="ECO:0007669"/>
    <property type="project" value="TreeGrafter"/>
</dbReference>
<dbReference type="Ensembl" id="ENSLLTT00000002440.1">
    <property type="protein sequence ID" value="ENSLLTP00000002343.1"/>
    <property type="gene ID" value="ENSLLTG00000001760.1"/>
</dbReference>
<comment type="function">
    <text evidence="2">May mediate accelerated ATP-independent bidirectional transbilayer migration of phospholipids upon binding calcium ions that results in a loss of phospholipid asymmetry in the plasma membrane.</text>
</comment>
<gene>
    <name evidence="3" type="primary">PLSCR5</name>
</gene>
<evidence type="ECO:0000313" key="4">
    <source>
        <dbReference type="Proteomes" id="UP000694406"/>
    </source>
</evidence>
<dbReference type="Proteomes" id="UP000694406">
    <property type="component" value="Unplaced"/>
</dbReference>
<name>A0A8C5RGD5_LATLA</name>
<keyword evidence="2" id="KW-0449">Lipoprotein</keyword>
<dbReference type="InterPro" id="IPR005552">
    <property type="entry name" value="Scramblase"/>
</dbReference>
<dbReference type="GeneTree" id="ENSGT00940000161728"/>
<organism evidence="3 4">
    <name type="scientific">Laticauda laticaudata</name>
    <name type="common">Blue-ringed sea krait</name>
    <name type="synonym">Blue-lipped sea krait</name>
    <dbReference type="NCBI Taxonomy" id="8630"/>
    <lineage>
        <taxon>Eukaryota</taxon>
        <taxon>Metazoa</taxon>
        <taxon>Chordata</taxon>
        <taxon>Craniata</taxon>
        <taxon>Vertebrata</taxon>
        <taxon>Euteleostomi</taxon>
        <taxon>Lepidosauria</taxon>
        <taxon>Squamata</taxon>
        <taxon>Bifurcata</taxon>
        <taxon>Unidentata</taxon>
        <taxon>Episquamata</taxon>
        <taxon>Toxicofera</taxon>
        <taxon>Serpentes</taxon>
        <taxon>Colubroidea</taxon>
        <taxon>Elapidae</taxon>
        <taxon>Laticaudinae</taxon>
        <taxon>Laticauda</taxon>
    </lineage>
</organism>
<keyword evidence="4" id="KW-1185">Reference proteome</keyword>
<dbReference type="PANTHER" id="PTHR23248:SF25">
    <property type="entry name" value="PHOSPHOLIPID SCRAMBLASE FAMILY MEMBER 5"/>
    <property type="match status" value="1"/>
</dbReference>
<reference evidence="3" key="1">
    <citation type="submission" date="2025-08" db="UniProtKB">
        <authorList>
            <consortium name="Ensembl"/>
        </authorList>
    </citation>
    <scope>IDENTIFICATION</scope>
</reference>
<dbReference type="PANTHER" id="PTHR23248">
    <property type="entry name" value="PHOSPHOLIPID SCRAMBLASE-RELATED"/>
    <property type="match status" value="1"/>
</dbReference>
<dbReference type="Pfam" id="PF03803">
    <property type="entry name" value="Scramblase"/>
    <property type="match status" value="1"/>
</dbReference>
<accession>A0A8C5RGD5</accession>